<dbReference type="EMBL" id="WHWC01000016">
    <property type="protein sequence ID" value="KAG8367710.1"/>
    <property type="molecule type" value="Genomic_DNA"/>
</dbReference>
<dbReference type="Proteomes" id="UP000826271">
    <property type="component" value="Unassembled WGS sequence"/>
</dbReference>
<dbReference type="PROSITE" id="PS50089">
    <property type="entry name" value="ZF_RING_2"/>
    <property type="match status" value="1"/>
</dbReference>
<dbReference type="GO" id="GO:0016567">
    <property type="term" value="P:protein ubiquitination"/>
    <property type="evidence" value="ECO:0007669"/>
    <property type="project" value="TreeGrafter"/>
</dbReference>
<keyword evidence="9" id="KW-1185">Reference proteome</keyword>
<keyword evidence="4 6" id="KW-0863">Zinc-finger</keyword>
<dbReference type="SUPFAM" id="SSF57850">
    <property type="entry name" value="RING/U-box"/>
    <property type="match status" value="1"/>
</dbReference>
<dbReference type="PANTHER" id="PTHR15710">
    <property type="entry name" value="E3 UBIQUITIN-PROTEIN LIGASE PRAJA"/>
    <property type="match status" value="1"/>
</dbReference>
<reference evidence="8" key="1">
    <citation type="submission" date="2019-10" db="EMBL/GenBank/DDBJ databases">
        <authorList>
            <person name="Zhang R."/>
            <person name="Pan Y."/>
            <person name="Wang J."/>
            <person name="Ma R."/>
            <person name="Yu S."/>
        </authorList>
    </citation>
    <scope>NUCLEOTIDE SEQUENCE</scope>
    <source>
        <strain evidence="8">LA-IB0</strain>
        <tissue evidence="8">Leaf</tissue>
    </source>
</reference>
<dbReference type="GO" id="GO:0008270">
    <property type="term" value="F:zinc ion binding"/>
    <property type="evidence" value="ECO:0007669"/>
    <property type="project" value="UniProtKB-KW"/>
</dbReference>
<dbReference type="GO" id="GO:0061630">
    <property type="term" value="F:ubiquitin protein ligase activity"/>
    <property type="evidence" value="ECO:0007669"/>
    <property type="project" value="UniProtKB-EC"/>
</dbReference>
<evidence type="ECO:0000313" key="8">
    <source>
        <dbReference type="EMBL" id="KAG8367710.1"/>
    </source>
</evidence>
<evidence type="ECO:0000256" key="2">
    <source>
        <dbReference type="ARBA" id="ARBA00012483"/>
    </source>
</evidence>
<comment type="catalytic activity">
    <reaction evidence="1">
        <text>S-ubiquitinyl-[E2 ubiquitin-conjugating enzyme]-L-cysteine + [acceptor protein]-L-lysine = [E2 ubiquitin-conjugating enzyme]-L-cysteine + N(6)-ubiquitinyl-[acceptor protein]-L-lysine.</text>
        <dbReference type="EC" id="2.3.2.27"/>
    </reaction>
</comment>
<organism evidence="8 9">
    <name type="scientific">Buddleja alternifolia</name>
    <dbReference type="NCBI Taxonomy" id="168488"/>
    <lineage>
        <taxon>Eukaryota</taxon>
        <taxon>Viridiplantae</taxon>
        <taxon>Streptophyta</taxon>
        <taxon>Embryophyta</taxon>
        <taxon>Tracheophyta</taxon>
        <taxon>Spermatophyta</taxon>
        <taxon>Magnoliopsida</taxon>
        <taxon>eudicotyledons</taxon>
        <taxon>Gunneridae</taxon>
        <taxon>Pentapetalae</taxon>
        <taxon>asterids</taxon>
        <taxon>lamiids</taxon>
        <taxon>Lamiales</taxon>
        <taxon>Scrophulariaceae</taxon>
        <taxon>Buddlejeae</taxon>
        <taxon>Buddleja</taxon>
    </lineage>
</organism>
<dbReference type="Pfam" id="PF13639">
    <property type="entry name" value="zf-RING_2"/>
    <property type="match status" value="1"/>
</dbReference>
<dbReference type="Gene3D" id="3.30.40.10">
    <property type="entry name" value="Zinc/RING finger domain, C3HC4 (zinc finger)"/>
    <property type="match status" value="1"/>
</dbReference>
<name>A0AAV6WL49_9LAMI</name>
<keyword evidence="5" id="KW-0862">Zinc</keyword>
<evidence type="ECO:0000256" key="6">
    <source>
        <dbReference type="PROSITE-ProRule" id="PRU00175"/>
    </source>
</evidence>
<evidence type="ECO:0000256" key="4">
    <source>
        <dbReference type="ARBA" id="ARBA00022771"/>
    </source>
</evidence>
<dbReference type="PANTHER" id="PTHR15710:SF77">
    <property type="entry name" value="RING-H2 FINGER PROTEIN ATL21B"/>
    <property type="match status" value="1"/>
</dbReference>
<evidence type="ECO:0000256" key="1">
    <source>
        <dbReference type="ARBA" id="ARBA00000900"/>
    </source>
</evidence>
<feature type="domain" description="RING-type" evidence="7">
    <location>
        <begin position="180"/>
        <end position="223"/>
    </location>
</feature>
<protein>
    <recommendedName>
        <fullName evidence="2">RING-type E3 ubiquitin transferase</fullName>
        <ecNumber evidence="2">2.3.2.27</ecNumber>
    </recommendedName>
</protein>
<sequence>MEEYFTYCDELQHRSPERLFTTREPSPSFNINLYFSCDFYCSHWILHTDSTTPEFVKTDNPLEIDNSIAFTLEEFLSYKQSRETLEESLKDWPLMVVGRREFVDYALKRVRDAIVIMPAHHNVLHLQFRVMALHKRYLVDRRFVNWMIQQLLEENTMVPASDSSIESLETKILVDDHGTCSICLEEFLVDGVCEGVCMPCKHIFHGDCIQKWLRTSHYCPICRYEMPTS</sequence>
<dbReference type="EC" id="2.3.2.27" evidence="2"/>
<dbReference type="InterPro" id="IPR013083">
    <property type="entry name" value="Znf_RING/FYVE/PHD"/>
</dbReference>
<dbReference type="AlphaFoldDB" id="A0AAV6WL49"/>
<evidence type="ECO:0000256" key="3">
    <source>
        <dbReference type="ARBA" id="ARBA00022723"/>
    </source>
</evidence>
<evidence type="ECO:0000259" key="7">
    <source>
        <dbReference type="PROSITE" id="PS50089"/>
    </source>
</evidence>
<accession>A0AAV6WL49</accession>
<dbReference type="SMART" id="SM00744">
    <property type="entry name" value="RINGv"/>
    <property type="match status" value="1"/>
</dbReference>
<dbReference type="InterPro" id="IPR001841">
    <property type="entry name" value="Znf_RING"/>
</dbReference>
<keyword evidence="3" id="KW-0479">Metal-binding</keyword>
<evidence type="ECO:0000256" key="5">
    <source>
        <dbReference type="ARBA" id="ARBA00022833"/>
    </source>
</evidence>
<evidence type="ECO:0000313" key="9">
    <source>
        <dbReference type="Proteomes" id="UP000826271"/>
    </source>
</evidence>
<gene>
    <name evidence="8" type="ORF">BUALT_Bualt16G0101300</name>
</gene>
<dbReference type="InterPro" id="IPR011016">
    <property type="entry name" value="Znf_RING-CH"/>
</dbReference>
<comment type="caution">
    <text evidence="8">The sequence shown here is derived from an EMBL/GenBank/DDBJ whole genome shotgun (WGS) entry which is preliminary data.</text>
</comment>
<dbReference type="GO" id="GO:0005737">
    <property type="term" value="C:cytoplasm"/>
    <property type="evidence" value="ECO:0007669"/>
    <property type="project" value="TreeGrafter"/>
</dbReference>
<dbReference type="SMART" id="SM00184">
    <property type="entry name" value="RING"/>
    <property type="match status" value="1"/>
</dbReference>
<proteinExistence type="predicted"/>